<dbReference type="InterPro" id="IPR012337">
    <property type="entry name" value="RNaseH-like_sf"/>
</dbReference>
<dbReference type="InterPro" id="IPR039537">
    <property type="entry name" value="Retrotran_Ty1/copia-like"/>
</dbReference>
<comment type="caution">
    <text evidence="1">The sequence shown here is derived from an EMBL/GenBank/DDBJ whole genome shotgun (WGS) entry which is preliminary data.</text>
</comment>
<dbReference type="SUPFAM" id="SSF53098">
    <property type="entry name" value="Ribonuclease H-like"/>
    <property type="match status" value="1"/>
</dbReference>
<sequence>MMSPCIAKERGIERGSARNSSLIKVLQRSRRLPKDKMILRLGDGKAIAAEAVGSVELAISHYDKEVGGLKKSRNRRFGQPVNLQILSEGKDDQETLYWTKYASQWSVGFDPYRCLWTLNTQKRGGYSYFITFTDDHSRYDYVYLMRYKSEAFGTFKEYRLEFENQTSRKIKVLRLDRCGEYLNVFLKKDFPSDSRYDEIFLEESSEVSHETLEMASAPSSLIVFQSSVGSWPKAYTQRPEVDFRETYSPVEMAKSIHILLAITAWYDYEIWKMDVKIAFSTVL</sequence>
<protein>
    <submittedName>
        <fullName evidence="1">Uncharacterized protein</fullName>
    </submittedName>
</protein>
<proteinExistence type="predicted"/>
<reference evidence="1" key="2">
    <citation type="journal article" date="2024" name="Plant">
        <title>Genomic evolution and insights into agronomic trait innovations of Sesamum species.</title>
        <authorList>
            <person name="Miao H."/>
            <person name="Wang L."/>
            <person name="Qu L."/>
            <person name="Liu H."/>
            <person name="Sun Y."/>
            <person name="Le M."/>
            <person name="Wang Q."/>
            <person name="Wei S."/>
            <person name="Zheng Y."/>
            <person name="Lin W."/>
            <person name="Duan Y."/>
            <person name="Cao H."/>
            <person name="Xiong S."/>
            <person name="Wang X."/>
            <person name="Wei L."/>
            <person name="Li C."/>
            <person name="Ma Q."/>
            <person name="Ju M."/>
            <person name="Zhao R."/>
            <person name="Li G."/>
            <person name="Mu C."/>
            <person name="Tian Q."/>
            <person name="Mei H."/>
            <person name="Zhang T."/>
            <person name="Gao T."/>
            <person name="Zhang H."/>
        </authorList>
    </citation>
    <scope>NUCLEOTIDE SEQUENCE</scope>
    <source>
        <strain evidence="1">KEN1</strain>
    </source>
</reference>
<reference evidence="1" key="1">
    <citation type="submission" date="2020-06" db="EMBL/GenBank/DDBJ databases">
        <authorList>
            <person name="Li T."/>
            <person name="Hu X."/>
            <person name="Zhang T."/>
            <person name="Song X."/>
            <person name="Zhang H."/>
            <person name="Dai N."/>
            <person name="Sheng W."/>
            <person name="Hou X."/>
            <person name="Wei L."/>
        </authorList>
    </citation>
    <scope>NUCLEOTIDE SEQUENCE</scope>
    <source>
        <strain evidence="1">KEN1</strain>
        <tissue evidence="1">Leaf</tissue>
    </source>
</reference>
<dbReference type="AlphaFoldDB" id="A0AAW2XMN4"/>
<dbReference type="EMBL" id="JACGWN010000003">
    <property type="protein sequence ID" value="KAL0455290.1"/>
    <property type="molecule type" value="Genomic_DNA"/>
</dbReference>
<organism evidence="1">
    <name type="scientific">Sesamum latifolium</name>
    <dbReference type="NCBI Taxonomy" id="2727402"/>
    <lineage>
        <taxon>Eukaryota</taxon>
        <taxon>Viridiplantae</taxon>
        <taxon>Streptophyta</taxon>
        <taxon>Embryophyta</taxon>
        <taxon>Tracheophyta</taxon>
        <taxon>Spermatophyta</taxon>
        <taxon>Magnoliopsida</taxon>
        <taxon>eudicotyledons</taxon>
        <taxon>Gunneridae</taxon>
        <taxon>Pentapetalae</taxon>
        <taxon>asterids</taxon>
        <taxon>lamiids</taxon>
        <taxon>Lamiales</taxon>
        <taxon>Pedaliaceae</taxon>
        <taxon>Sesamum</taxon>
    </lineage>
</organism>
<dbReference type="PANTHER" id="PTHR42648">
    <property type="entry name" value="TRANSPOSASE, PUTATIVE-RELATED"/>
    <property type="match status" value="1"/>
</dbReference>
<dbReference type="PANTHER" id="PTHR42648:SF27">
    <property type="entry name" value="RNA-DIRECTED DNA POLYMERASE"/>
    <property type="match status" value="1"/>
</dbReference>
<accession>A0AAW2XMN4</accession>
<evidence type="ECO:0000313" key="1">
    <source>
        <dbReference type="EMBL" id="KAL0455290.1"/>
    </source>
</evidence>
<gene>
    <name evidence="1" type="ORF">Slati_0868200</name>
</gene>
<name>A0AAW2XMN4_9LAMI</name>